<dbReference type="AlphaFoldDB" id="A0A6A0A229"/>
<accession>A0A6A0A229</accession>
<protein>
    <submittedName>
        <fullName evidence="1">Uncharacterized protein</fullName>
    </submittedName>
</protein>
<name>A0A6A0A229_HAELA</name>
<proteinExistence type="predicted"/>
<gene>
    <name evidence="1" type="ORF">HaLaN_25012</name>
</gene>
<dbReference type="Proteomes" id="UP000485058">
    <property type="component" value="Unassembled WGS sequence"/>
</dbReference>
<organism evidence="1 2">
    <name type="scientific">Haematococcus lacustris</name>
    <name type="common">Green alga</name>
    <name type="synonym">Haematococcus pluvialis</name>
    <dbReference type="NCBI Taxonomy" id="44745"/>
    <lineage>
        <taxon>Eukaryota</taxon>
        <taxon>Viridiplantae</taxon>
        <taxon>Chlorophyta</taxon>
        <taxon>core chlorophytes</taxon>
        <taxon>Chlorophyceae</taxon>
        <taxon>CS clade</taxon>
        <taxon>Chlamydomonadales</taxon>
        <taxon>Haematococcaceae</taxon>
        <taxon>Haematococcus</taxon>
    </lineage>
</organism>
<evidence type="ECO:0000313" key="1">
    <source>
        <dbReference type="EMBL" id="GFH26799.1"/>
    </source>
</evidence>
<comment type="caution">
    <text evidence="1">The sequence shown here is derived from an EMBL/GenBank/DDBJ whole genome shotgun (WGS) entry which is preliminary data.</text>
</comment>
<sequence>MSTVQVDAERGILRLSMLSPIPFIKLTEIYHLDSSTSTNRRRDFRPGTQAGRLQVSQNCLKILLDWPAPVPGYAVDELRMTSEDTLVMTSTAHRLPQSGPTGSDAAITPGRVPSATFRSLYRRDPPRQSTWW</sequence>
<keyword evidence="2" id="KW-1185">Reference proteome</keyword>
<evidence type="ECO:0000313" key="2">
    <source>
        <dbReference type="Proteomes" id="UP000485058"/>
    </source>
</evidence>
<dbReference type="EMBL" id="BLLF01003246">
    <property type="protein sequence ID" value="GFH26799.1"/>
    <property type="molecule type" value="Genomic_DNA"/>
</dbReference>
<reference evidence="1 2" key="1">
    <citation type="submission" date="2020-02" db="EMBL/GenBank/DDBJ databases">
        <title>Draft genome sequence of Haematococcus lacustris strain NIES-144.</title>
        <authorList>
            <person name="Morimoto D."/>
            <person name="Nakagawa S."/>
            <person name="Yoshida T."/>
            <person name="Sawayama S."/>
        </authorList>
    </citation>
    <scope>NUCLEOTIDE SEQUENCE [LARGE SCALE GENOMIC DNA]</scope>
    <source>
        <strain evidence="1 2">NIES-144</strain>
    </source>
</reference>